<keyword evidence="3" id="KW-0963">Cytoplasm</keyword>
<dbReference type="Gene3D" id="1.20.58.1250">
    <property type="entry name" value="Tubulin Binding Cofactor C, N-terminal domain"/>
    <property type="match status" value="1"/>
</dbReference>
<feature type="domain" description="C-CAP/cofactor C-like" evidence="6">
    <location>
        <begin position="182"/>
        <end position="309"/>
    </location>
</feature>
<dbReference type="Gene3D" id="2.160.20.70">
    <property type="match status" value="1"/>
</dbReference>
<evidence type="ECO:0000256" key="2">
    <source>
        <dbReference type="ARBA" id="ARBA00008848"/>
    </source>
</evidence>
<evidence type="ECO:0000256" key="1">
    <source>
        <dbReference type="ARBA" id="ARBA00004496"/>
    </source>
</evidence>
<feature type="compositionally biased region" description="Polar residues" evidence="5">
    <location>
        <begin position="122"/>
        <end position="141"/>
    </location>
</feature>
<accession>A0AA40F2B7</accession>
<dbReference type="InterPro" id="IPR017901">
    <property type="entry name" value="C-CAP_CF_C-like"/>
</dbReference>
<dbReference type="Pfam" id="PF07986">
    <property type="entry name" value="TBCC"/>
    <property type="match status" value="1"/>
</dbReference>
<keyword evidence="8" id="KW-1185">Reference proteome</keyword>
<dbReference type="InterPro" id="IPR006599">
    <property type="entry name" value="CARP_motif"/>
</dbReference>
<sequence>MEELRQRFYRHFAVEATRLQELIAQLQDIAPVAGERQDAVEHILAGVSRLHQEVADVKDLLPPYELRNYSLGAKAVGDLLEAERAKFEPRRRFQFRARSSMAPADPKTDARRNIPVSGSFGSLNAIATPQPESSKTASTPTEPAAKNYNEEISRASGVRKPSFTEARDIELSGHTKTHIILPASASRATSFGRLTNLDGCLIDMSIPTGKTGAAFASLAINDVKGSLIVAGNVDGSVHITGVQNSKLVLVARQVRIHDCENVDLYLHCSSHPIIENCKGMRFAPAPPCYLSDKQDEASNQWDQVDDFKWLKTEHSPNWSILPEEERIEDGRWKDTLHGAPGEGVEDILKKMGVEPKA</sequence>
<dbReference type="PANTHER" id="PTHR15139">
    <property type="entry name" value="TUBULIN FOLDING COFACTOR C"/>
    <property type="match status" value="1"/>
</dbReference>
<evidence type="ECO:0000259" key="6">
    <source>
        <dbReference type="PROSITE" id="PS51329"/>
    </source>
</evidence>
<comment type="similarity">
    <text evidence="2">Belongs to the TBCC family.</text>
</comment>
<dbReference type="InterPro" id="IPR012945">
    <property type="entry name" value="Tubulin-bd_cofactor_C_dom"/>
</dbReference>
<evidence type="ECO:0000256" key="3">
    <source>
        <dbReference type="ARBA" id="ARBA00022490"/>
    </source>
</evidence>
<dbReference type="FunFam" id="2.160.20.70:FF:000011">
    <property type="entry name" value="Tubulin-specific chaperone c, putative"/>
    <property type="match status" value="1"/>
</dbReference>
<gene>
    <name evidence="7" type="ORF">B0T18DRAFT_437313</name>
</gene>
<organism evidence="7 8">
    <name type="scientific">Schizothecium vesticola</name>
    <dbReference type="NCBI Taxonomy" id="314040"/>
    <lineage>
        <taxon>Eukaryota</taxon>
        <taxon>Fungi</taxon>
        <taxon>Dikarya</taxon>
        <taxon>Ascomycota</taxon>
        <taxon>Pezizomycotina</taxon>
        <taxon>Sordariomycetes</taxon>
        <taxon>Sordariomycetidae</taxon>
        <taxon>Sordariales</taxon>
        <taxon>Schizotheciaceae</taxon>
        <taxon>Schizothecium</taxon>
    </lineage>
</organism>
<comment type="subcellular location">
    <subcellularLocation>
        <location evidence="1">Cytoplasm</location>
    </subcellularLocation>
</comment>
<protein>
    <submittedName>
        <fullName evidence="7">Tubulin binding cofactor C-domain-containing protein</fullName>
    </submittedName>
</protein>
<evidence type="ECO:0000256" key="4">
    <source>
        <dbReference type="ARBA" id="ARBA00023186"/>
    </source>
</evidence>
<dbReference type="InterPro" id="IPR027684">
    <property type="entry name" value="TBCC"/>
</dbReference>
<comment type="caution">
    <text evidence="7">The sequence shown here is derived from an EMBL/GenBank/DDBJ whole genome shotgun (WGS) entry which is preliminary data.</text>
</comment>
<feature type="region of interest" description="Disordered" evidence="5">
    <location>
        <begin position="122"/>
        <end position="159"/>
    </location>
</feature>
<keyword evidence="4" id="KW-0143">Chaperone</keyword>
<dbReference type="InterPro" id="IPR038397">
    <property type="entry name" value="TBCC_N_sf"/>
</dbReference>
<proteinExistence type="inferred from homology"/>
<dbReference type="GO" id="GO:0005737">
    <property type="term" value="C:cytoplasm"/>
    <property type="evidence" value="ECO:0007669"/>
    <property type="project" value="UniProtKB-SubCell"/>
</dbReference>
<dbReference type="GO" id="GO:0007023">
    <property type="term" value="P:post-chaperonin tubulin folding pathway"/>
    <property type="evidence" value="ECO:0007669"/>
    <property type="project" value="InterPro"/>
</dbReference>
<dbReference type="EMBL" id="JAUKUD010000003">
    <property type="protein sequence ID" value="KAK0749928.1"/>
    <property type="molecule type" value="Genomic_DNA"/>
</dbReference>
<dbReference type="SMART" id="SM00673">
    <property type="entry name" value="CARP"/>
    <property type="match status" value="1"/>
</dbReference>
<evidence type="ECO:0000313" key="8">
    <source>
        <dbReference type="Proteomes" id="UP001172155"/>
    </source>
</evidence>
<dbReference type="GO" id="GO:0007021">
    <property type="term" value="P:tubulin complex assembly"/>
    <property type="evidence" value="ECO:0007669"/>
    <property type="project" value="TreeGrafter"/>
</dbReference>
<dbReference type="PROSITE" id="PS51329">
    <property type="entry name" value="C_CAP_COFACTOR_C"/>
    <property type="match status" value="1"/>
</dbReference>
<dbReference type="Proteomes" id="UP001172155">
    <property type="component" value="Unassembled WGS sequence"/>
</dbReference>
<name>A0AA40F2B7_9PEZI</name>
<dbReference type="AlphaFoldDB" id="A0AA40F2B7"/>
<dbReference type="InterPro" id="IPR016098">
    <property type="entry name" value="CAP/MinC_C"/>
</dbReference>
<dbReference type="PANTHER" id="PTHR15139:SF0">
    <property type="entry name" value="TUBULIN-SPECIFIC CHAPERONE C"/>
    <property type="match status" value="1"/>
</dbReference>
<evidence type="ECO:0000313" key="7">
    <source>
        <dbReference type="EMBL" id="KAK0749928.1"/>
    </source>
</evidence>
<evidence type="ECO:0000256" key="5">
    <source>
        <dbReference type="SAM" id="MobiDB-lite"/>
    </source>
</evidence>
<reference evidence="7" key="1">
    <citation type="submission" date="2023-06" db="EMBL/GenBank/DDBJ databases">
        <title>Genome-scale phylogeny and comparative genomics of the fungal order Sordariales.</title>
        <authorList>
            <consortium name="Lawrence Berkeley National Laboratory"/>
            <person name="Hensen N."/>
            <person name="Bonometti L."/>
            <person name="Westerberg I."/>
            <person name="Brannstrom I.O."/>
            <person name="Guillou S."/>
            <person name="Cros-Aarteil S."/>
            <person name="Calhoun S."/>
            <person name="Haridas S."/>
            <person name="Kuo A."/>
            <person name="Mondo S."/>
            <person name="Pangilinan J."/>
            <person name="Riley R."/>
            <person name="LaButti K."/>
            <person name="Andreopoulos B."/>
            <person name="Lipzen A."/>
            <person name="Chen C."/>
            <person name="Yanf M."/>
            <person name="Daum C."/>
            <person name="Ng V."/>
            <person name="Clum A."/>
            <person name="Steindorff A."/>
            <person name="Ohm R."/>
            <person name="Martin F."/>
            <person name="Silar P."/>
            <person name="Natvig D."/>
            <person name="Lalanne C."/>
            <person name="Gautier V."/>
            <person name="Ament-velasquez S.L."/>
            <person name="Kruys A."/>
            <person name="Hutchinson M.I."/>
            <person name="Powell A.J."/>
            <person name="Barry K."/>
            <person name="Miller A.N."/>
            <person name="Grigoriev I.V."/>
            <person name="Debuchy R."/>
            <person name="Gladieux P."/>
            <person name="Thoren M.H."/>
            <person name="Johannesson H."/>
        </authorList>
    </citation>
    <scope>NUCLEOTIDE SEQUENCE</scope>
    <source>
        <strain evidence="7">SMH3187-1</strain>
    </source>
</reference>